<dbReference type="GO" id="GO:0000139">
    <property type="term" value="C:Golgi membrane"/>
    <property type="evidence" value="ECO:0007669"/>
    <property type="project" value="UniProtKB-SubCell"/>
</dbReference>
<feature type="domain" description="PDZ GRASP-type" evidence="11">
    <location>
        <begin position="114"/>
        <end position="203"/>
    </location>
</feature>
<dbReference type="SUPFAM" id="SSF50156">
    <property type="entry name" value="PDZ domain-like"/>
    <property type="match status" value="2"/>
</dbReference>
<dbReference type="Gene3D" id="2.30.42.10">
    <property type="match status" value="2"/>
</dbReference>
<gene>
    <name evidence="12" type="ORF">LRAMOSA06098</name>
</gene>
<dbReference type="AlphaFoldDB" id="A0A077X2W1"/>
<feature type="compositionally biased region" description="Polar residues" evidence="10">
    <location>
        <begin position="249"/>
        <end position="274"/>
    </location>
</feature>
<feature type="binding site" evidence="9">
    <location>
        <position position="106"/>
    </location>
    <ligand>
        <name>Zn(2+)</name>
        <dbReference type="ChEBI" id="CHEBI:29105"/>
    </ligand>
</feature>
<evidence type="ECO:0000256" key="7">
    <source>
        <dbReference type="ARBA" id="ARBA00023136"/>
    </source>
</evidence>
<comment type="subcellular location">
    <subcellularLocation>
        <location evidence="1">Golgi apparatus membrane</location>
    </subcellularLocation>
</comment>
<dbReference type="GO" id="GO:0007030">
    <property type="term" value="P:Golgi organization"/>
    <property type="evidence" value="ECO:0007669"/>
    <property type="project" value="TreeGrafter"/>
</dbReference>
<keyword evidence="7" id="KW-0472">Membrane</keyword>
<keyword evidence="6" id="KW-0333">Golgi apparatus</keyword>
<evidence type="ECO:0000259" key="11">
    <source>
        <dbReference type="PROSITE" id="PS51865"/>
    </source>
</evidence>
<feature type="compositionally biased region" description="Low complexity" evidence="10">
    <location>
        <begin position="277"/>
        <end position="323"/>
    </location>
</feature>
<evidence type="ECO:0000256" key="4">
    <source>
        <dbReference type="ARBA" id="ARBA00022707"/>
    </source>
</evidence>
<evidence type="ECO:0000256" key="5">
    <source>
        <dbReference type="ARBA" id="ARBA00022737"/>
    </source>
</evidence>
<evidence type="ECO:0000256" key="1">
    <source>
        <dbReference type="ARBA" id="ARBA00004394"/>
    </source>
</evidence>
<keyword evidence="9" id="KW-0479">Metal-binding</keyword>
<dbReference type="PANTHER" id="PTHR12893:SF0">
    <property type="entry name" value="GRASP65"/>
    <property type="match status" value="1"/>
</dbReference>
<dbReference type="PROSITE" id="PS51865">
    <property type="entry name" value="PDZ_GRASP"/>
    <property type="match status" value="2"/>
</dbReference>
<reference evidence="12" key="1">
    <citation type="journal article" date="2014" name="Genome Announc.">
        <title>De novo whole-genome sequence and genome annotation of Lichtheimia ramosa.</title>
        <authorList>
            <person name="Linde J."/>
            <person name="Schwartze V."/>
            <person name="Binder U."/>
            <person name="Lass-Florl C."/>
            <person name="Voigt K."/>
            <person name="Horn F."/>
        </authorList>
    </citation>
    <scope>NUCLEOTIDE SEQUENCE</scope>
    <source>
        <strain evidence="12">JMRC FSU:6197</strain>
    </source>
</reference>
<feature type="compositionally biased region" description="Polar residues" evidence="10">
    <location>
        <begin position="324"/>
        <end position="335"/>
    </location>
</feature>
<keyword evidence="4" id="KW-0519">Myristate</keyword>
<proteinExistence type="inferred from homology"/>
<protein>
    <recommendedName>
        <fullName evidence="11">PDZ GRASP-type domain-containing protein</fullName>
    </recommendedName>
</protein>
<keyword evidence="5" id="KW-0677">Repeat</keyword>
<dbReference type="Pfam" id="PF04495">
    <property type="entry name" value="GRASP55_65"/>
    <property type="match status" value="2"/>
</dbReference>
<keyword evidence="3" id="KW-0597">Phosphoprotein</keyword>
<sequence>MGGTQSTEQGQYGFHVLKVKENSPAFKAGIEQFFDYIIGINDIKVDNGDSETLLRILNDSENKPVQLEVYSSKEQAVREVTLVPSSDWHKDNPGEKSLIGCSIRYCSYERAGEHVWHVLSVAPNSPAEMAGIIPESDYIIGSPHAVLASEDGFYDLVEEHIGKPLQLYLYNSEWDSCREVIIVPNHDWGGNGSLGCDVGYGLLHRIPRKLASTRPSEDVSVQYSNAIFSAPAEESPDNHQSAIVPGDEPSTSTAEHVQHSSHPLSPNDEASSSHVAPESSQEDPSSSSNTEQQQLQHESSLSKAEQPSPSSPTKETKPSSPQPMTNNSDTQVEAQ</sequence>
<keyword evidence="9" id="KW-0862">Zinc</keyword>
<evidence type="ECO:0000256" key="10">
    <source>
        <dbReference type="SAM" id="MobiDB-lite"/>
    </source>
</evidence>
<evidence type="ECO:0000256" key="3">
    <source>
        <dbReference type="ARBA" id="ARBA00022553"/>
    </source>
</evidence>
<name>A0A077X2W1_9FUNG</name>
<dbReference type="PANTHER" id="PTHR12893">
    <property type="entry name" value="GOLGI REASSEMBLY STACKING PROTEIN GRASP"/>
    <property type="match status" value="1"/>
</dbReference>
<dbReference type="InterPro" id="IPR036034">
    <property type="entry name" value="PDZ_sf"/>
</dbReference>
<feature type="region of interest" description="Disordered" evidence="10">
    <location>
        <begin position="230"/>
        <end position="335"/>
    </location>
</feature>
<evidence type="ECO:0000256" key="8">
    <source>
        <dbReference type="ARBA" id="ARBA00023288"/>
    </source>
</evidence>
<dbReference type="InterPro" id="IPR024958">
    <property type="entry name" value="GRASP_PDZ"/>
</dbReference>
<evidence type="ECO:0000256" key="9">
    <source>
        <dbReference type="PIRSR" id="PIRSR607583-1"/>
    </source>
</evidence>
<dbReference type="InterPro" id="IPR007583">
    <property type="entry name" value="GRASP55_65"/>
</dbReference>
<dbReference type="OrthoDB" id="3318at2759"/>
<organism evidence="12">
    <name type="scientific">Lichtheimia ramosa</name>
    <dbReference type="NCBI Taxonomy" id="688394"/>
    <lineage>
        <taxon>Eukaryota</taxon>
        <taxon>Fungi</taxon>
        <taxon>Fungi incertae sedis</taxon>
        <taxon>Mucoromycota</taxon>
        <taxon>Mucoromycotina</taxon>
        <taxon>Mucoromycetes</taxon>
        <taxon>Mucorales</taxon>
        <taxon>Lichtheimiaceae</taxon>
        <taxon>Lichtheimia</taxon>
    </lineage>
</organism>
<accession>A0A077X2W1</accession>
<feature type="binding site" evidence="9">
    <location>
        <position position="15"/>
    </location>
    <ligand>
        <name>Zn(2+)</name>
        <dbReference type="ChEBI" id="CHEBI:29105"/>
    </ligand>
</feature>
<evidence type="ECO:0000313" key="12">
    <source>
        <dbReference type="EMBL" id="CDS13925.1"/>
    </source>
</evidence>
<keyword evidence="8" id="KW-0449">Lipoprotein</keyword>
<dbReference type="EMBL" id="LK023385">
    <property type="protein sequence ID" value="CDS13925.1"/>
    <property type="molecule type" value="Genomic_DNA"/>
</dbReference>
<comment type="similarity">
    <text evidence="2">Belongs to the GORASP family.</text>
</comment>
<dbReference type="FunFam" id="2.30.42.10:FF:000026">
    <property type="entry name" value="Golgi reassembly stacking protein 2"/>
    <property type="match status" value="1"/>
</dbReference>
<evidence type="ECO:0000256" key="2">
    <source>
        <dbReference type="ARBA" id="ARBA00007144"/>
    </source>
</evidence>
<feature type="domain" description="PDZ GRASP-type" evidence="11">
    <location>
        <begin position="12"/>
        <end position="108"/>
    </location>
</feature>
<dbReference type="FunFam" id="2.30.42.10:FF:000056">
    <property type="entry name" value="Golgi reassembly-stacking protein 2 isoform 1"/>
    <property type="match status" value="1"/>
</dbReference>
<dbReference type="GO" id="GO:0046872">
    <property type="term" value="F:metal ion binding"/>
    <property type="evidence" value="ECO:0007669"/>
    <property type="project" value="UniProtKB-KW"/>
</dbReference>
<evidence type="ECO:0000256" key="6">
    <source>
        <dbReference type="ARBA" id="ARBA00023034"/>
    </source>
</evidence>